<accession>A0AAV5TW39</accession>
<keyword evidence="3" id="KW-1185">Reference proteome</keyword>
<dbReference type="AlphaFoldDB" id="A0AAV5TW39"/>
<sequence>ERYYLNLAQQLRSRSLNNPVMHDIEQARTTLDCTFDRDEYSTSLRERCQSDFDCYFEATIYFYNLYGVLKK</sequence>
<name>A0AAV5TW39_9BILA</name>
<evidence type="ECO:0000313" key="1">
    <source>
        <dbReference type="EMBL" id="GMS98671.1"/>
    </source>
</evidence>
<dbReference type="EMBL" id="BTSX01000005">
    <property type="protein sequence ID" value="GMS98671.1"/>
    <property type="molecule type" value="Genomic_DNA"/>
</dbReference>
<dbReference type="Proteomes" id="UP001432027">
    <property type="component" value="Unassembled WGS sequence"/>
</dbReference>
<evidence type="ECO:0000313" key="3">
    <source>
        <dbReference type="Proteomes" id="UP001432027"/>
    </source>
</evidence>
<proteinExistence type="predicted"/>
<organism evidence="1 3">
    <name type="scientific">Pristionchus entomophagus</name>
    <dbReference type="NCBI Taxonomy" id="358040"/>
    <lineage>
        <taxon>Eukaryota</taxon>
        <taxon>Metazoa</taxon>
        <taxon>Ecdysozoa</taxon>
        <taxon>Nematoda</taxon>
        <taxon>Chromadorea</taxon>
        <taxon>Rhabditida</taxon>
        <taxon>Rhabditina</taxon>
        <taxon>Diplogasteromorpha</taxon>
        <taxon>Diplogasteroidea</taxon>
        <taxon>Neodiplogasteridae</taxon>
        <taxon>Pristionchus</taxon>
    </lineage>
</organism>
<evidence type="ECO:0000313" key="2">
    <source>
        <dbReference type="EMBL" id="GMS98681.1"/>
    </source>
</evidence>
<feature type="non-terminal residue" evidence="1">
    <location>
        <position position="71"/>
    </location>
</feature>
<dbReference type="EMBL" id="BTSX01000005">
    <property type="protein sequence ID" value="GMS98681.1"/>
    <property type="molecule type" value="Genomic_DNA"/>
</dbReference>
<protein>
    <submittedName>
        <fullName evidence="1">Uncharacterized protein</fullName>
    </submittedName>
</protein>
<gene>
    <name evidence="1" type="ORF">PENTCL1PPCAC_20846</name>
    <name evidence="2" type="ORF">PENTCL1PPCAC_20856</name>
</gene>
<comment type="caution">
    <text evidence="1">The sequence shown here is derived from an EMBL/GenBank/DDBJ whole genome shotgun (WGS) entry which is preliminary data.</text>
</comment>
<feature type="non-terminal residue" evidence="1">
    <location>
        <position position="1"/>
    </location>
</feature>
<reference evidence="1" key="1">
    <citation type="submission" date="2023-10" db="EMBL/GenBank/DDBJ databases">
        <title>Genome assembly of Pristionchus species.</title>
        <authorList>
            <person name="Yoshida K."/>
            <person name="Sommer R.J."/>
        </authorList>
    </citation>
    <scope>NUCLEOTIDE SEQUENCE</scope>
    <source>
        <strain evidence="1">RS0144</strain>
    </source>
</reference>